<dbReference type="PANTHER" id="PTHR30441:SF8">
    <property type="entry name" value="DUF748 DOMAIN-CONTAINING PROTEIN"/>
    <property type="match status" value="1"/>
</dbReference>
<dbReference type="AlphaFoldDB" id="A0A9D1N1E6"/>
<dbReference type="EMBL" id="DVOD01000068">
    <property type="protein sequence ID" value="HIU93300.1"/>
    <property type="molecule type" value="Genomic_DNA"/>
</dbReference>
<dbReference type="Proteomes" id="UP000886748">
    <property type="component" value="Unassembled WGS sequence"/>
</dbReference>
<evidence type="ECO:0000313" key="3">
    <source>
        <dbReference type="Proteomes" id="UP000886748"/>
    </source>
</evidence>
<organism evidence="2 3">
    <name type="scientific">Candidatus Limenecus avicola</name>
    <dbReference type="NCBI Taxonomy" id="2840847"/>
    <lineage>
        <taxon>Bacteria</taxon>
        <taxon>Bacillati</taxon>
        <taxon>Bacillota</taxon>
        <taxon>Clostridia</taxon>
        <taxon>Eubacteriales</taxon>
        <taxon>Clostridiaceae</taxon>
        <taxon>Clostridiaceae incertae sedis</taxon>
        <taxon>Candidatus Limenecus</taxon>
    </lineage>
</organism>
<keyword evidence="1" id="KW-0472">Membrane</keyword>
<evidence type="ECO:0008006" key="4">
    <source>
        <dbReference type="Google" id="ProtNLM"/>
    </source>
</evidence>
<name>A0A9D1N1E6_9CLOT</name>
<keyword evidence="1" id="KW-1133">Transmembrane helix</keyword>
<protein>
    <recommendedName>
        <fullName evidence="4">AsmA-like C-terminal domain-containing protein</fullName>
    </recommendedName>
</protein>
<evidence type="ECO:0000313" key="2">
    <source>
        <dbReference type="EMBL" id="HIU93300.1"/>
    </source>
</evidence>
<reference evidence="2" key="1">
    <citation type="submission" date="2020-10" db="EMBL/GenBank/DDBJ databases">
        <authorList>
            <person name="Gilroy R."/>
        </authorList>
    </citation>
    <scope>NUCLEOTIDE SEQUENCE</scope>
    <source>
        <strain evidence="2">CHK154-7741</strain>
    </source>
</reference>
<dbReference type="GO" id="GO:0090313">
    <property type="term" value="P:regulation of protein targeting to membrane"/>
    <property type="evidence" value="ECO:0007669"/>
    <property type="project" value="TreeGrafter"/>
</dbReference>
<feature type="transmembrane region" description="Helical" evidence="1">
    <location>
        <begin position="7"/>
        <end position="27"/>
    </location>
</feature>
<comment type="caution">
    <text evidence="2">The sequence shown here is derived from an EMBL/GenBank/DDBJ whole genome shotgun (WGS) entry which is preliminary data.</text>
</comment>
<sequence length="933" mass="104356">MTKKSCIISFLIIFAAVLISLPFVIYLKVLPYAVSNEKVIAFVSEAVKESTGAELVVENPELKTQIAKPFAPRMLFRIHELSLTKDKKQMLSVKNLETMMSFEKIFDKTLMLKQIGLDYFYADVNALMALAPQPEQPQKQQQFDWKIDWLDSLLYLKDCEIVYALDKATRLDIKGKNLVISDTREPKLVRFGFDIDITKGKDKLKLTIDDGDKVFIKDKKIVVDDAVLGVNGSKVFLKAEADKKNNFSLTVFSKKFDVKDAVKLLQTNLVVPNGSDMLVFFKDIKGDFDFSVNMTNKDLNGKVTLNNGSLKIIPLNNLPVVAQGGVVDITANEIFLKDFKGYYGTSKANHVQMAGNIKDYTKSVDTNIEVNGVATNDLTKNYLSKLVGCPLTLTGDSGSKIVVKSKYNKIDLSIMGKIAKGYDILVDGMSLSPVNYDRAYKADMHIDGNNLDIKSINYYIAQEINKNSKIRPILTVDGNMDMATLQIHKLGFNIPKPLPSEFLNVLIGQKVFKRGTIAGNMYYLSNGKIPKLKGQLEMHKVAIPSQRMFIKEGIFNTDKDLLHITSEGKFKRSDYKFNGNIVNELIFPVIIKDINLTVDNIDIDRMLMSMNKQNTQEVATSQAQEPVTAQTLVSASNDNENDYDSYTFDTGLLIVERCVLHVVKGFYKDINFGNLYANLTLDKNGLLKIQSNKFDFAEGISTLKVLCDLKKHDYSIRLGVKDINSDLIAGTLLGLKKEISGKAMGLIELNTDDSLKLNGRIRFDIQNGTIQKVGLVQYALNFAALFRNPITMISPSTIVDLVNIPEGTFKKINGDLVMKDNVVEKIMIKSSAAQLSSFIIGRYEIETGDASLRIYTKFSSKNKGFAGFLRNLSLNSLANKVSVTNRNDSNYYAAELKMIPELEIGEEESQVFLTKVDGDVINFNFLSSLKKIK</sequence>
<keyword evidence="1" id="KW-0812">Transmembrane</keyword>
<dbReference type="InterPro" id="IPR052894">
    <property type="entry name" value="AsmA-related"/>
</dbReference>
<proteinExistence type="predicted"/>
<accession>A0A9D1N1E6</accession>
<dbReference type="PANTHER" id="PTHR30441">
    <property type="entry name" value="DUF748 DOMAIN-CONTAINING PROTEIN"/>
    <property type="match status" value="1"/>
</dbReference>
<evidence type="ECO:0000256" key="1">
    <source>
        <dbReference type="SAM" id="Phobius"/>
    </source>
</evidence>
<reference evidence="2" key="2">
    <citation type="journal article" date="2021" name="PeerJ">
        <title>Extensive microbial diversity within the chicken gut microbiome revealed by metagenomics and culture.</title>
        <authorList>
            <person name="Gilroy R."/>
            <person name="Ravi A."/>
            <person name="Getino M."/>
            <person name="Pursley I."/>
            <person name="Horton D.L."/>
            <person name="Alikhan N.F."/>
            <person name="Baker D."/>
            <person name="Gharbi K."/>
            <person name="Hall N."/>
            <person name="Watson M."/>
            <person name="Adriaenssens E.M."/>
            <person name="Foster-Nyarko E."/>
            <person name="Jarju S."/>
            <person name="Secka A."/>
            <person name="Antonio M."/>
            <person name="Oren A."/>
            <person name="Chaudhuri R.R."/>
            <person name="La Ragione R."/>
            <person name="Hildebrand F."/>
            <person name="Pallen M.J."/>
        </authorList>
    </citation>
    <scope>NUCLEOTIDE SEQUENCE</scope>
    <source>
        <strain evidence="2">CHK154-7741</strain>
    </source>
</reference>
<gene>
    <name evidence="2" type="ORF">IAD26_09240</name>
</gene>
<dbReference type="GO" id="GO:0005886">
    <property type="term" value="C:plasma membrane"/>
    <property type="evidence" value="ECO:0007669"/>
    <property type="project" value="TreeGrafter"/>
</dbReference>